<dbReference type="AlphaFoldDB" id="A0A133N109"/>
<dbReference type="CDD" id="cd01171">
    <property type="entry name" value="YXKO-related"/>
    <property type="match status" value="1"/>
</dbReference>
<protein>
    <recommendedName>
        <fullName evidence="1">ADP-dependent (S)-NAD(P)H-hydrate dehydratase</fullName>
        <ecNumber evidence="1">4.2.1.136</ecNumber>
    </recommendedName>
    <alternativeName>
        <fullName evidence="1">ADP-dependent NAD(P)HX dehydratase</fullName>
    </alternativeName>
</protein>
<comment type="similarity">
    <text evidence="1">Belongs to the NnrD/CARKD family.</text>
</comment>
<feature type="binding site" evidence="1">
    <location>
        <position position="217"/>
    </location>
    <ligand>
        <name>AMP</name>
        <dbReference type="ChEBI" id="CHEBI:456215"/>
    </ligand>
</feature>
<feature type="binding site" evidence="1">
    <location>
        <begin position="189"/>
        <end position="193"/>
    </location>
    <ligand>
        <name>AMP</name>
        <dbReference type="ChEBI" id="CHEBI:456215"/>
    </ligand>
</feature>
<dbReference type="GO" id="GO:0110051">
    <property type="term" value="P:metabolite repair"/>
    <property type="evidence" value="ECO:0007669"/>
    <property type="project" value="TreeGrafter"/>
</dbReference>
<accession>A0A133N109</accession>
<comment type="cofactor">
    <cofactor evidence="1">
        <name>Mg(2+)</name>
        <dbReference type="ChEBI" id="CHEBI:18420"/>
    </cofactor>
</comment>
<reference evidence="2 3" key="1">
    <citation type="submission" date="2020-05" db="EMBL/GenBank/DDBJ databases">
        <title>FDA dAtabase for Regulatory Grade micrObial Sequences (FDA-ARGOS): Supporting development and validation of Infectious Disease Dx tests.</title>
        <authorList>
            <person name="Pederson C."/>
            <person name="Tallon L."/>
            <person name="Sadzewicz L."/>
            <person name="Zhao X."/>
            <person name="Vavikolanu K."/>
            <person name="Mehta A."/>
            <person name="Aluvathingal J."/>
            <person name="Nadendla S."/>
            <person name="Myers T."/>
            <person name="Yan Y."/>
            <person name="Sichtig H."/>
        </authorList>
    </citation>
    <scope>NUCLEOTIDE SEQUENCE [LARGE SCALE GENOMIC DNA]</scope>
    <source>
        <strain evidence="2 3">FDAARGOS_764</strain>
    </source>
</reference>
<comment type="catalytic activity">
    <reaction evidence="1">
        <text>(6S)-NADPHX + ADP = AMP + phosphate + NADPH + H(+)</text>
        <dbReference type="Rhea" id="RHEA:32235"/>
        <dbReference type="ChEBI" id="CHEBI:15378"/>
        <dbReference type="ChEBI" id="CHEBI:43474"/>
        <dbReference type="ChEBI" id="CHEBI:57783"/>
        <dbReference type="ChEBI" id="CHEBI:64076"/>
        <dbReference type="ChEBI" id="CHEBI:456215"/>
        <dbReference type="ChEBI" id="CHEBI:456216"/>
        <dbReference type="EC" id="4.2.1.136"/>
    </reaction>
</comment>
<comment type="catalytic activity">
    <reaction evidence="1">
        <text>(6S)-NADHX + ADP = AMP + phosphate + NADH + H(+)</text>
        <dbReference type="Rhea" id="RHEA:32223"/>
        <dbReference type="ChEBI" id="CHEBI:15378"/>
        <dbReference type="ChEBI" id="CHEBI:43474"/>
        <dbReference type="ChEBI" id="CHEBI:57945"/>
        <dbReference type="ChEBI" id="CHEBI:64074"/>
        <dbReference type="ChEBI" id="CHEBI:456215"/>
        <dbReference type="ChEBI" id="CHEBI:456216"/>
        <dbReference type="EC" id="4.2.1.136"/>
    </reaction>
</comment>
<dbReference type="EC" id="4.2.1.136" evidence="1"/>
<dbReference type="GO" id="GO:0005524">
    <property type="term" value="F:ATP binding"/>
    <property type="evidence" value="ECO:0007669"/>
    <property type="project" value="UniProtKB-KW"/>
</dbReference>
<dbReference type="HAMAP" id="MF_01965">
    <property type="entry name" value="NADHX_dehydratase"/>
    <property type="match status" value="1"/>
</dbReference>
<dbReference type="EMBL" id="CP054000">
    <property type="protein sequence ID" value="QKH80418.1"/>
    <property type="molecule type" value="Genomic_DNA"/>
</dbReference>
<evidence type="ECO:0000256" key="1">
    <source>
        <dbReference type="HAMAP-Rule" id="MF_01965"/>
    </source>
</evidence>
<dbReference type="Gene3D" id="3.40.1190.20">
    <property type="match status" value="1"/>
</dbReference>
<feature type="binding site" evidence="1">
    <location>
        <position position="102"/>
    </location>
    <ligand>
        <name>(6S)-NADPHX</name>
        <dbReference type="ChEBI" id="CHEBI:64076"/>
    </ligand>
</feature>
<dbReference type="GO" id="GO:0052855">
    <property type="term" value="F:ADP-dependent NAD(P)H-hydrate dehydratase activity"/>
    <property type="evidence" value="ECO:0007669"/>
    <property type="project" value="UniProtKB-UniRule"/>
</dbReference>
<keyword evidence="1" id="KW-0547">Nucleotide-binding</keyword>
<dbReference type="PANTHER" id="PTHR12592">
    <property type="entry name" value="ATP-DEPENDENT (S)-NAD(P)H-HYDRATE DEHYDRATASE FAMILY MEMBER"/>
    <property type="match status" value="1"/>
</dbReference>
<evidence type="ECO:0000313" key="3">
    <source>
        <dbReference type="Proteomes" id="UP000502899"/>
    </source>
</evidence>
<dbReference type="InterPro" id="IPR000631">
    <property type="entry name" value="CARKD"/>
</dbReference>
<dbReference type="GO" id="GO:0052856">
    <property type="term" value="F:NAD(P)HX epimerase activity"/>
    <property type="evidence" value="ECO:0007669"/>
    <property type="project" value="TreeGrafter"/>
</dbReference>
<keyword evidence="1" id="KW-0521">NADP</keyword>
<keyword evidence="1" id="KW-0067">ATP-binding</keyword>
<dbReference type="PANTHER" id="PTHR12592:SF0">
    <property type="entry name" value="ATP-DEPENDENT (S)-NAD(P)H-HYDRATE DEHYDRATASE"/>
    <property type="match status" value="1"/>
</dbReference>
<feature type="binding site" evidence="1">
    <location>
        <position position="218"/>
    </location>
    <ligand>
        <name>(6S)-NADPHX</name>
        <dbReference type="ChEBI" id="CHEBI:64076"/>
    </ligand>
</feature>
<sequence length="279" mass="30535">MDFTIKKRDPFSNKGNYGRVCIVGGSNGMCGSVYLASMAALRCGSGLVYTIVPEIISEIMQIKSVENIILPLECEDKKLSDNSISQILEYISNKNCVAIGCGMGKDKLNYELIKSVLKNFHKPVLIDADGLNSIKNFSELEFEDYSVAITPHPLEFSRLSGLDVEYINQNREKVATDFSKKHKCIVVLKGHHTIVAKNDEIYVNNTGNAGMATAGSGDCLSGIIASFMHNRDVFEACKLGVYIHGLAGDFAKQKIGEDSIIASDIIRNLPEAINACKEK</sequence>
<dbReference type="Proteomes" id="UP000502899">
    <property type="component" value="Chromosome"/>
</dbReference>
<name>A0A133N109_FINMA</name>
<dbReference type="Pfam" id="PF01256">
    <property type="entry name" value="Carb_kinase"/>
    <property type="match status" value="1"/>
</dbReference>
<dbReference type="PROSITE" id="PS51383">
    <property type="entry name" value="YJEF_C_3"/>
    <property type="match status" value="1"/>
</dbReference>
<dbReference type="SUPFAM" id="SSF53613">
    <property type="entry name" value="Ribokinase-like"/>
    <property type="match status" value="1"/>
</dbReference>
<keyword evidence="1" id="KW-0456">Lyase</keyword>
<proteinExistence type="inferred from homology"/>
<dbReference type="NCBIfam" id="TIGR00196">
    <property type="entry name" value="yjeF_cterm"/>
    <property type="match status" value="1"/>
</dbReference>
<dbReference type="InterPro" id="IPR029056">
    <property type="entry name" value="Ribokinase-like"/>
</dbReference>
<organism evidence="2 3">
    <name type="scientific">Finegoldia magna</name>
    <name type="common">Peptostreptococcus magnus</name>
    <dbReference type="NCBI Taxonomy" id="1260"/>
    <lineage>
        <taxon>Bacteria</taxon>
        <taxon>Bacillati</taxon>
        <taxon>Bacillota</taxon>
        <taxon>Tissierellia</taxon>
        <taxon>Tissierellales</taxon>
        <taxon>Peptoniphilaceae</taxon>
        <taxon>Finegoldia</taxon>
    </lineage>
</organism>
<dbReference type="RefSeq" id="WP_060790354.1">
    <property type="nucleotide sequence ID" value="NZ_CAMYDD010000007.1"/>
</dbReference>
<feature type="binding site" evidence="1">
    <location>
        <position position="152"/>
    </location>
    <ligand>
        <name>(6S)-NADPHX</name>
        <dbReference type="ChEBI" id="CHEBI:64076"/>
    </ligand>
</feature>
<comment type="caution">
    <text evidence="1">Lacks conserved residue(s) required for the propagation of feature annotation.</text>
</comment>
<gene>
    <name evidence="1" type="primary">nnrD</name>
    <name evidence="2" type="ORF">FOC70_08665</name>
</gene>
<keyword evidence="1" id="KW-0520">NAD</keyword>
<dbReference type="GO" id="GO:0046496">
    <property type="term" value="P:nicotinamide nucleotide metabolic process"/>
    <property type="evidence" value="ECO:0007669"/>
    <property type="project" value="UniProtKB-UniRule"/>
</dbReference>
<evidence type="ECO:0000313" key="2">
    <source>
        <dbReference type="EMBL" id="QKH80418.1"/>
    </source>
</evidence>
<comment type="function">
    <text evidence="1">Catalyzes the dehydration of the S-form of NAD(P)HX at the expense of ADP, which is converted to AMP. Together with NAD(P)HX epimerase, which catalyzes the epimerization of the S- and R-forms, the enzyme allows the repair of both epimers of NAD(P)HX, a damaged form of NAD(P)H that is a result of enzymatic or heat-dependent hydration.</text>
</comment>
<comment type="subunit">
    <text evidence="1">Homotetramer.</text>
</comment>